<reference evidence="1" key="1">
    <citation type="submission" date="2021-03" db="EMBL/GenBank/DDBJ databases">
        <authorList>
            <consortium name="DOE Joint Genome Institute"/>
            <person name="Ahrendt S."/>
            <person name="Looney B.P."/>
            <person name="Miyauchi S."/>
            <person name="Morin E."/>
            <person name="Drula E."/>
            <person name="Courty P.E."/>
            <person name="Chicoki N."/>
            <person name="Fauchery L."/>
            <person name="Kohler A."/>
            <person name="Kuo A."/>
            <person name="Labutti K."/>
            <person name="Pangilinan J."/>
            <person name="Lipzen A."/>
            <person name="Riley R."/>
            <person name="Andreopoulos W."/>
            <person name="He G."/>
            <person name="Johnson J."/>
            <person name="Barry K.W."/>
            <person name="Grigoriev I.V."/>
            <person name="Nagy L."/>
            <person name="Hibbett D."/>
            <person name="Henrissat B."/>
            <person name="Matheny P.B."/>
            <person name="Labbe J."/>
            <person name="Martin F."/>
        </authorList>
    </citation>
    <scope>NUCLEOTIDE SEQUENCE</scope>
    <source>
        <strain evidence="1">HHB10654</strain>
    </source>
</reference>
<gene>
    <name evidence="1" type="ORF">BV25DRAFT_1806233</name>
</gene>
<reference evidence="1" key="2">
    <citation type="journal article" date="2022" name="New Phytol.">
        <title>Evolutionary transition to the ectomycorrhizal habit in the genomes of a hyperdiverse lineage of mushroom-forming fungi.</title>
        <authorList>
            <person name="Looney B."/>
            <person name="Miyauchi S."/>
            <person name="Morin E."/>
            <person name="Drula E."/>
            <person name="Courty P.E."/>
            <person name="Kohler A."/>
            <person name="Kuo A."/>
            <person name="LaButti K."/>
            <person name="Pangilinan J."/>
            <person name="Lipzen A."/>
            <person name="Riley R."/>
            <person name="Andreopoulos W."/>
            <person name="He G."/>
            <person name="Johnson J."/>
            <person name="Nolan M."/>
            <person name="Tritt A."/>
            <person name="Barry K.W."/>
            <person name="Grigoriev I.V."/>
            <person name="Nagy L.G."/>
            <person name="Hibbett D."/>
            <person name="Henrissat B."/>
            <person name="Matheny P.B."/>
            <person name="Labbe J."/>
            <person name="Martin F.M."/>
        </authorList>
    </citation>
    <scope>NUCLEOTIDE SEQUENCE</scope>
    <source>
        <strain evidence="1">HHB10654</strain>
    </source>
</reference>
<dbReference type="Proteomes" id="UP000814140">
    <property type="component" value="Unassembled WGS sequence"/>
</dbReference>
<sequence length="436" mass="47036">MTIPIKSPEKDFSVAVVGGGICGLVAALGLIRSGIKVDIFEAASKYGEVGAGIGIGPNSIRVLRSLGILDAVVAASGEKAPVLRPYEYRMGTGGYEFVYYYPVVPEDAGLGMHRRAFASLLDALVTYLDPNLATSHFNKRCFEIVPSSSNPSRSVLHFADGTSHEADVVLGADGIKSVVRRSVMGEEASKKALVWTNAYAYRGLVKMEAVQLAGIPKTVSSRPICWMGEGKHAVSFPINEGRMFNVVCVVTDHAFPMGEAPSPSEDKWVTPVPQQEMLDHFSGWGEALVDVLRCIERPLRWAIHGIHPQLSTYVRGRTALLGDAAHAMLPHLGAGAGQGIEDAYVLTRLLSHPQANTSNLEAILQAYDLVRVTRANAVVTRSKTAGDIYEGHGLSGTSPEARRADLDQILDPIWHHDLDADVETSLNWLRETGAFA</sequence>
<dbReference type="EMBL" id="MU277215">
    <property type="protein sequence ID" value="KAI0060945.1"/>
    <property type="molecule type" value="Genomic_DNA"/>
</dbReference>
<protein>
    <submittedName>
        <fullName evidence="1">FAD/NAD-P-binding domain-containing protein</fullName>
    </submittedName>
</protein>
<accession>A0ACB8SYB5</accession>
<proteinExistence type="predicted"/>
<name>A0ACB8SYB5_9AGAM</name>
<evidence type="ECO:0000313" key="2">
    <source>
        <dbReference type="Proteomes" id="UP000814140"/>
    </source>
</evidence>
<organism evidence="1 2">
    <name type="scientific">Artomyces pyxidatus</name>
    <dbReference type="NCBI Taxonomy" id="48021"/>
    <lineage>
        <taxon>Eukaryota</taxon>
        <taxon>Fungi</taxon>
        <taxon>Dikarya</taxon>
        <taxon>Basidiomycota</taxon>
        <taxon>Agaricomycotina</taxon>
        <taxon>Agaricomycetes</taxon>
        <taxon>Russulales</taxon>
        <taxon>Auriscalpiaceae</taxon>
        <taxon>Artomyces</taxon>
    </lineage>
</organism>
<keyword evidence="2" id="KW-1185">Reference proteome</keyword>
<comment type="caution">
    <text evidence="1">The sequence shown here is derived from an EMBL/GenBank/DDBJ whole genome shotgun (WGS) entry which is preliminary data.</text>
</comment>
<evidence type="ECO:0000313" key="1">
    <source>
        <dbReference type="EMBL" id="KAI0060945.1"/>
    </source>
</evidence>